<evidence type="ECO:0000313" key="10">
    <source>
        <dbReference type="Proteomes" id="UP000243591"/>
    </source>
</evidence>
<dbReference type="KEGG" id="bths:CNY62_00140"/>
<feature type="transmembrane region" description="Helical" evidence="8">
    <location>
        <begin position="521"/>
        <end position="544"/>
    </location>
</feature>
<name>A0A291BUX8_BROTH</name>
<feature type="transmembrane region" description="Helical" evidence="8">
    <location>
        <begin position="41"/>
        <end position="60"/>
    </location>
</feature>
<feature type="transmembrane region" description="Helical" evidence="8">
    <location>
        <begin position="12"/>
        <end position="35"/>
    </location>
</feature>
<evidence type="ECO:0000256" key="3">
    <source>
        <dbReference type="ARBA" id="ARBA00022448"/>
    </source>
</evidence>
<keyword evidence="7 8" id="KW-0472">Membrane</keyword>
<evidence type="ECO:0000256" key="8">
    <source>
        <dbReference type="RuleBase" id="RU365092"/>
    </source>
</evidence>
<dbReference type="GO" id="GO:0015295">
    <property type="term" value="F:solute:proton symporter activity"/>
    <property type="evidence" value="ECO:0007669"/>
    <property type="project" value="TreeGrafter"/>
</dbReference>
<dbReference type="GO" id="GO:0005886">
    <property type="term" value="C:plasma membrane"/>
    <property type="evidence" value="ECO:0007669"/>
    <property type="project" value="UniProtKB-SubCell"/>
</dbReference>
<feature type="transmembrane region" description="Helical" evidence="8">
    <location>
        <begin position="252"/>
        <end position="269"/>
    </location>
</feature>
<keyword evidence="10" id="KW-1185">Reference proteome</keyword>
<keyword evidence="5 8" id="KW-0812">Transmembrane</keyword>
<organism evidence="9 10">
    <name type="scientific">Brochothrix thermosphacta</name>
    <name type="common">Microbacterium thermosphactum</name>
    <dbReference type="NCBI Taxonomy" id="2756"/>
    <lineage>
        <taxon>Bacteria</taxon>
        <taxon>Bacillati</taxon>
        <taxon>Bacillota</taxon>
        <taxon>Bacilli</taxon>
        <taxon>Bacillales</taxon>
        <taxon>Listeriaceae</taxon>
        <taxon>Brochothrix</taxon>
    </lineage>
</organism>
<feature type="transmembrane region" description="Helical" evidence="8">
    <location>
        <begin position="154"/>
        <end position="173"/>
    </location>
</feature>
<evidence type="ECO:0000256" key="4">
    <source>
        <dbReference type="ARBA" id="ARBA00022475"/>
    </source>
</evidence>
<evidence type="ECO:0000256" key="7">
    <source>
        <dbReference type="ARBA" id="ARBA00023136"/>
    </source>
</evidence>
<keyword evidence="4 8" id="KW-1003">Cell membrane</keyword>
<proteinExistence type="inferred from homology"/>
<dbReference type="OrthoDB" id="9761056at2"/>
<evidence type="ECO:0000256" key="2">
    <source>
        <dbReference type="ARBA" id="ARBA00010100"/>
    </source>
</evidence>
<dbReference type="STRING" id="2756.BFR44_03200"/>
<feature type="transmembrane region" description="Helical" evidence="8">
    <location>
        <begin position="118"/>
        <end position="147"/>
    </location>
</feature>
<protein>
    <recommendedName>
        <fullName evidence="8">L-lactate permease</fullName>
    </recommendedName>
</protein>
<dbReference type="NCBIfam" id="TIGR00795">
    <property type="entry name" value="lctP"/>
    <property type="match status" value="1"/>
</dbReference>
<keyword evidence="6 8" id="KW-1133">Transmembrane helix</keyword>
<feature type="transmembrane region" description="Helical" evidence="8">
    <location>
        <begin position="226"/>
        <end position="246"/>
    </location>
</feature>
<dbReference type="GO" id="GO:0015129">
    <property type="term" value="F:lactate transmembrane transporter activity"/>
    <property type="evidence" value="ECO:0007669"/>
    <property type="project" value="UniProtKB-UniRule"/>
</dbReference>
<dbReference type="InterPro" id="IPR003804">
    <property type="entry name" value="Lactate_perm"/>
</dbReference>
<evidence type="ECO:0000313" key="9">
    <source>
        <dbReference type="EMBL" id="ATF24906.1"/>
    </source>
</evidence>
<evidence type="ECO:0000256" key="1">
    <source>
        <dbReference type="ARBA" id="ARBA00004651"/>
    </source>
</evidence>
<feature type="transmembrane region" description="Helical" evidence="8">
    <location>
        <begin position="366"/>
        <end position="385"/>
    </location>
</feature>
<comment type="similarity">
    <text evidence="2 8">Belongs to the lactate permease family.</text>
</comment>
<feature type="transmembrane region" description="Helical" evidence="8">
    <location>
        <begin position="72"/>
        <end position="91"/>
    </location>
</feature>
<evidence type="ECO:0000256" key="6">
    <source>
        <dbReference type="ARBA" id="ARBA00022989"/>
    </source>
</evidence>
<dbReference type="PANTHER" id="PTHR30003:SF0">
    <property type="entry name" value="GLYCOLATE PERMEASE GLCA-RELATED"/>
    <property type="match status" value="1"/>
</dbReference>
<sequence length="545" mass="57958">MNEWAQIYNPLGNIALSGIVAALPIITFLLCLTVFKLQGYISGLISIIVAAVIAVSVYGFPVQKVFGATTLGVLSAIWPVASIIVTAIFLYKLTVKTGYFEIIKSSITSVTADQRIQVIIVAFSFGAFLEGAAGFGAPVAITAAILVGLGFKPLYAAGLCLLANIAGGAYGAMGIPVLSPALLTNLDPLSVSAYTSVLMPIISFIIVFILIFTIDGIKGIRQTMPAILVSGGVFAVVQFAILNTIGPALVDIFSALASLIALIVLLRFWQPKEIYRINKDEKVEAEEDKVKYSFKQISFAWLPFLLLTIFVTILNLGFVKALFAPDGPLNKLIFNIQIPGLHNSVVQSAPVVETQTTMAAIFKLDLFTNTTTAIALAALITMIIFKVSFKTYKDTALETIKELWRPILTICSVLALSFICTYSGISATMGIALASTGNLFPLFSPVLGWLGVFLTGSVVNSGSLFAPLQAVTATQIGIDPAFLVAINVLGGDMAKMISPQSIAVATAAVGLVGLESELFKFTIKFSVIFLVAVGLFSLVFSMLFL</sequence>
<comment type="subcellular location">
    <subcellularLocation>
        <location evidence="1 8">Cell membrane</location>
        <topology evidence="1 8">Multi-pass membrane protein</topology>
    </subcellularLocation>
</comment>
<dbReference type="Proteomes" id="UP000243591">
    <property type="component" value="Chromosome"/>
</dbReference>
<dbReference type="AlphaFoldDB" id="A0A291BUX8"/>
<keyword evidence="3 8" id="KW-0813">Transport</keyword>
<reference evidence="9 10" key="1">
    <citation type="submission" date="2017-09" db="EMBL/GenBank/DDBJ databases">
        <title>Complete Genome Sequences of Two Strains of the Meat Spoilage Bacterium Brochothrix thermosphacta Isolated from Ground Chicken.</title>
        <authorList>
            <person name="Paoli G.C."/>
            <person name="Wijey C."/>
            <person name="Chen C.-Y."/>
            <person name="Nguyen L."/>
            <person name="Yan X."/>
            <person name="Irwin P.L."/>
        </authorList>
    </citation>
    <scope>NUCLEOTIDE SEQUENCE [LARGE SCALE GENOMIC DNA]</scope>
    <source>
        <strain evidence="9 10">BI</strain>
    </source>
</reference>
<feature type="transmembrane region" description="Helical" evidence="8">
    <location>
        <begin position="439"/>
        <end position="459"/>
    </location>
</feature>
<comment type="function">
    <text evidence="8">Uptake of L-lactate across the membrane. Can also transport D-lactate and glycolate.</text>
</comment>
<dbReference type="RefSeq" id="WP_096699150.1">
    <property type="nucleotide sequence ID" value="NZ_CP023483.1"/>
</dbReference>
<evidence type="ECO:0000256" key="5">
    <source>
        <dbReference type="ARBA" id="ARBA00022692"/>
    </source>
</evidence>
<feature type="transmembrane region" description="Helical" evidence="8">
    <location>
        <begin position="193"/>
        <end position="214"/>
    </location>
</feature>
<accession>A0A291BUX8</accession>
<dbReference type="PANTHER" id="PTHR30003">
    <property type="entry name" value="L-LACTATE PERMEASE"/>
    <property type="match status" value="1"/>
</dbReference>
<feature type="transmembrane region" description="Helical" evidence="8">
    <location>
        <begin position="299"/>
        <end position="323"/>
    </location>
</feature>
<feature type="transmembrane region" description="Helical" evidence="8">
    <location>
        <begin position="406"/>
        <end position="433"/>
    </location>
</feature>
<gene>
    <name evidence="9" type="ORF">CNY62_00140</name>
</gene>
<dbReference type="EMBL" id="CP023483">
    <property type="protein sequence ID" value="ATF24906.1"/>
    <property type="molecule type" value="Genomic_DNA"/>
</dbReference>
<dbReference type="Pfam" id="PF02652">
    <property type="entry name" value="Lactate_perm"/>
    <property type="match status" value="1"/>
</dbReference>